<protein>
    <recommendedName>
        <fullName evidence="3">DUF1127 domain-containing protein</fullName>
    </recommendedName>
</protein>
<dbReference type="Proteomes" id="UP000244904">
    <property type="component" value="Unassembled WGS sequence"/>
</dbReference>
<reference evidence="2" key="1">
    <citation type="submission" date="2018-03" db="EMBL/GenBank/DDBJ databases">
        <authorList>
            <person name="Rodrigo-Torres L."/>
            <person name="Arahal R. D."/>
            <person name="Lucena T."/>
        </authorList>
    </citation>
    <scope>NUCLEOTIDE SEQUENCE [LARGE SCALE GENOMIC DNA]</scope>
    <source>
        <strain evidence="2">CECT 8871</strain>
    </source>
</reference>
<dbReference type="OrthoDB" id="7867799at2"/>
<evidence type="ECO:0000313" key="1">
    <source>
        <dbReference type="EMBL" id="SPF78474.1"/>
    </source>
</evidence>
<gene>
    <name evidence="1" type="ORF">PRI8871_01077</name>
</gene>
<dbReference type="RefSeq" id="WP_108885112.1">
    <property type="nucleotide sequence ID" value="NZ_OMOJ01000001.1"/>
</dbReference>
<evidence type="ECO:0008006" key="3">
    <source>
        <dbReference type="Google" id="ProtNLM"/>
    </source>
</evidence>
<dbReference type="EMBL" id="OMOJ01000001">
    <property type="protein sequence ID" value="SPF78474.1"/>
    <property type="molecule type" value="Genomic_DNA"/>
</dbReference>
<keyword evidence="2" id="KW-1185">Reference proteome</keyword>
<dbReference type="AlphaFoldDB" id="A0A2R8ARI7"/>
<evidence type="ECO:0000313" key="2">
    <source>
        <dbReference type="Proteomes" id="UP000244904"/>
    </source>
</evidence>
<name>A0A2R8ARI7_9RHOB</name>
<sequence length="70" mass="8210">MAYFDQSYLLERRNLRQRFAKLLQTPFDDRQQALANEVVRLRAMSDADLAARGIARENILFHVFGARRQA</sequence>
<proteinExistence type="predicted"/>
<accession>A0A2R8ARI7</accession>
<organism evidence="1 2">
    <name type="scientific">Pseudoprimorskyibacter insulae</name>
    <dbReference type="NCBI Taxonomy" id="1695997"/>
    <lineage>
        <taxon>Bacteria</taxon>
        <taxon>Pseudomonadati</taxon>
        <taxon>Pseudomonadota</taxon>
        <taxon>Alphaproteobacteria</taxon>
        <taxon>Rhodobacterales</taxon>
        <taxon>Paracoccaceae</taxon>
        <taxon>Pseudoprimorskyibacter</taxon>
    </lineage>
</organism>